<keyword evidence="11" id="KW-1185">Reference proteome</keyword>
<keyword evidence="3" id="KW-1003">Cell membrane</keyword>
<organism evidence="10 11">
    <name type="scientific">Allosphingosinicella deserti</name>
    <dbReference type="NCBI Taxonomy" id="2116704"/>
    <lineage>
        <taxon>Bacteria</taxon>
        <taxon>Pseudomonadati</taxon>
        <taxon>Pseudomonadota</taxon>
        <taxon>Alphaproteobacteria</taxon>
        <taxon>Sphingomonadales</taxon>
        <taxon>Sphingomonadaceae</taxon>
        <taxon>Allosphingosinicella</taxon>
    </lineage>
</organism>
<dbReference type="PANTHER" id="PTHR38035">
    <property type="entry name" value="UPF0070 PROTEIN YFGM"/>
    <property type="match status" value="1"/>
</dbReference>
<dbReference type="OrthoDB" id="7173339at2"/>
<dbReference type="InterPro" id="IPR026039">
    <property type="entry name" value="YfgM"/>
</dbReference>
<name>A0A2P7QK83_9SPHN</name>
<reference evidence="10 11" key="1">
    <citation type="submission" date="2018-03" db="EMBL/GenBank/DDBJ databases">
        <title>The draft genome of Sphingosinicella sp. GL-C-18.</title>
        <authorList>
            <person name="Liu L."/>
            <person name="Li L."/>
            <person name="Liang L."/>
            <person name="Zhang X."/>
            <person name="Wang T."/>
        </authorList>
    </citation>
    <scope>NUCLEOTIDE SEQUENCE [LARGE SCALE GENOMIC DNA]</scope>
    <source>
        <strain evidence="10 11">GL-C-18</strain>
    </source>
</reference>
<evidence type="ECO:0000256" key="2">
    <source>
        <dbReference type="ARBA" id="ARBA00004236"/>
    </source>
</evidence>
<proteinExistence type="predicted"/>
<dbReference type="Proteomes" id="UP000241167">
    <property type="component" value="Unassembled WGS sequence"/>
</dbReference>
<keyword evidence="6 8" id="KW-0472">Membrane</keyword>
<evidence type="ECO:0000256" key="4">
    <source>
        <dbReference type="ARBA" id="ARBA00022692"/>
    </source>
</evidence>
<evidence type="ECO:0000256" key="5">
    <source>
        <dbReference type="ARBA" id="ARBA00022989"/>
    </source>
</evidence>
<dbReference type="GO" id="GO:0044877">
    <property type="term" value="F:protein-containing complex binding"/>
    <property type="evidence" value="ECO:0007669"/>
    <property type="project" value="InterPro"/>
</dbReference>
<evidence type="ECO:0000313" key="11">
    <source>
        <dbReference type="Proteomes" id="UP000241167"/>
    </source>
</evidence>
<comment type="caution">
    <text evidence="10">The sequence shown here is derived from an EMBL/GenBank/DDBJ whole genome shotgun (WGS) entry which is preliminary data.</text>
</comment>
<dbReference type="InterPro" id="IPR018704">
    <property type="entry name" value="SecYEG/CpoB_TPR"/>
</dbReference>
<evidence type="ECO:0000256" key="7">
    <source>
        <dbReference type="ARBA" id="ARBA00023186"/>
    </source>
</evidence>
<evidence type="ECO:0000256" key="6">
    <source>
        <dbReference type="ARBA" id="ARBA00023136"/>
    </source>
</evidence>
<gene>
    <name evidence="10" type="ORF">C7I55_18075</name>
</gene>
<evidence type="ECO:0000259" key="9">
    <source>
        <dbReference type="Pfam" id="PF09976"/>
    </source>
</evidence>
<evidence type="ECO:0000256" key="1">
    <source>
        <dbReference type="ARBA" id="ARBA00004167"/>
    </source>
</evidence>
<keyword evidence="4 8" id="KW-0812">Transmembrane</keyword>
<protein>
    <recommendedName>
        <fullName evidence="9">Ancillary SecYEG translocon subunit/Cell division coordinator CpoB TPR domain-containing protein</fullName>
    </recommendedName>
</protein>
<keyword evidence="7" id="KW-0143">Chaperone</keyword>
<dbReference type="AlphaFoldDB" id="A0A2P7QK83"/>
<comment type="subcellular location">
    <subcellularLocation>
        <location evidence="2">Cell membrane</location>
    </subcellularLocation>
    <subcellularLocation>
        <location evidence="1">Membrane</location>
        <topology evidence="1">Single-pass membrane protein</topology>
    </subcellularLocation>
</comment>
<sequence length="235" mass="25857">MAIKPTDNETFYREVDEELRRDQMRTIWERYGKLAILGVVLILAAIAGVIWWKNQQEVKAGKQGEELVAAFDDIGKRDKKAALPRLDALAKSDKPGYKVAGLLTKADLAIEDNNLDGAAQLLQQISNDQSLDPVYRDLALVRLTHVQFDKLQPQAVVDRLKGHAVTGNPWFGSAGEMVAISYLKLGKQKEAGQIFAAMAKDKKVPESIRSRATQMAGSLGFDAVVEPAAKQEGNQ</sequence>
<dbReference type="Pfam" id="PF09976">
    <property type="entry name" value="TPR_21"/>
    <property type="match status" value="1"/>
</dbReference>
<evidence type="ECO:0000256" key="8">
    <source>
        <dbReference type="SAM" id="Phobius"/>
    </source>
</evidence>
<dbReference type="PANTHER" id="PTHR38035:SF1">
    <property type="entry name" value="ANCILLARY SECYEG TRANSLOCON SUBUNIT"/>
    <property type="match status" value="1"/>
</dbReference>
<feature type="transmembrane region" description="Helical" evidence="8">
    <location>
        <begin position="34"/>
        <end position="52"/>
    </location>
</feature>
<dbReference type="GO" id="GO:0005886">
    <property type="term" value="C:plasma membrane"/>
    <property type="evidence" value="ECO:0007669"/>
    <property type="project" value="UniProtKB-SubCell"/>
</dbReference>
<evidence type="ECO:0000256" key="3">
    <source>
        <dbReference type="ARBA" id="ARBA00022475"/>
    </source>
</evidence>
<dbReference type="EMBL" id="PXYI01000006">
    <property type="protein sequence ID" value="PSJ38361.1"/>
    <property type="molecule type" value="Genomic_DNA"/>
</dbReference>
<evidence type="ECO:0000313" key="10">
    <source>
        <dbReference type="EMBL" id="PSJ38361.1"/>
    </source>
</evidence>
<keyword evidence="5 8" id="KW-1133">Transmembrane helix</keyword>
<feature type="domain" description="Ancillary SecYEG translocon subunit/Cell division coordinator CpoB TPR" evidence="9">
    <location>
        <begin position="27"/>
        <end position="200"/>
    </location>
</feature>
<accession>A0A2P7QK83</accession>
<dbReference type="RefSeq" id="WP_106514428.1">
    <property type="nucleotide sequence ID" value="NZ_PXYI01000006.1"/>
</dbReference>